<organism evidence="6 7">
    <name type="scientific">Agitococcus lubricus</name>
    <dbReference type="NCBI Taxonomy" id="1077255"/>
    <lineage>
        <taxon>Bacteria</taxon>
        <taxon>Pseudomonadati</taxon>
        <taxon>Pseudomonadota</taxon>
        <taxon>Gammaproteobacteria</taxon>
        <taxon>Moraxellales</taxon>
        <taxon>Moraxellaceae</taxon>
        <taxon>Agitococcus</taxon>
    </lineage>
</organism>
<feature type="modified residue" description="4-aspartylphosphate" evidence="2">
    <location>
        <position position="55"/>
    </location>
</feature>
<dbReference type="PROSITE" id="PS50110">
    <property type="entry name" value="RESPONSE_REGULATORY"/>
    <property type="match status" value="1"/>
</dbReference>
<dbReference type="InterPro" id="IPR039420">
    <property type="entry name" value="WalR-like"/>
</dbReference>
<evidence type="ECO:0000313" key="6">
    <source>
        <dbReference type="EMBL" id="PTQ89310.1"/>
    </source>
</evidence>
<dbReference type="EMBL" id="QAON01000007">
    <property type="protein sequence ID" value="PTQ89310.1"/>
    <property type="molecule type" value="Genomic_DNA"/>
</dbReference>
<feature type="domain" description="Response regulatory" evidence="4">
    <location>
        <begin position="6"/>
        <end position="119"/>
    </location>
</feature>
<dbReference type="PANTHER" id="PTHR48111">
    <property type="entry name" value="REGULATOR OF RPOS"/>
    <property type="match status" value="1"/>
</dbReference>
<proteinExistence type="predicted"/>
<feature type="DNA-binding region" description="OmpR/PhoB-type" evidence="3">
    <location>
        <begin position="129"/>
        <end position="230"/>
    </location>
</feature>
<dbReference type="Gene3D" id="1.10.10.10">
    <property type="entry name" value="Winged helix-like DNA-binding domain superfamily/Winged helix DNA-binding domain"/>
    <property type="match status" value="1"/>
</dbReference>
<protein>
    <submittedName>
        <fullName evidence="6">Two-component system KDP operon response regulator KdpE</fullName>
    </submittedName>
</protein>
<dbReference type="SMART" id="SM00448">
    <property type="entry name" value="REC"/>
    <property type="match status" value="1"/>
</dbReference>
<keyword evidence="1 3" id="KW-0238">DNA-binding</keyword>
<evidence type="ECO:0000259" key="4">
    <source>
        <dbReference type="PROSITE" id="PS50110"/>
    </source>
</evidence>
<accession>A0A2T5IZ77</accession>
<dbReference type="GO" id="GO:0032993">
    <property type="term" value="C:protein-DNA complex"/>
    <property type="evidence" value="ECO:0007669"/>
    <property type="project" value="TreeGrafter"/>
</dbReference>
<dbReference type="SMART" id="SM00862">
    <property type="entry name" value="Trans_reg_C"/>
    <property type="match status" value="1"/>
</dbReference>
<name>A0A2T5IZ77_9GAMM</name>
<evidence type="ECO:0000259" key="5">
    <source>
        <dbReference type="PROSITE" id="PS51755"/>
    </source>
</evidence>
<dbReference type="InterPro" id="IPR001867">
    <property type="entry name" value="OmpR/PhoB-type_DNA-bd"/>
</dbReference>
<dbReference type="OrthoDB" id="9790442at2"/>
<dbReference type="PANTHER" id="PTHR48111:SF50">
    <property type="entry name" value="KDP OPERON TRANSCRIPTIONAL REGULATORY PROTEIN KDPE"/>
    <property type="match status" value="1"/>
</dbReference>
<dbReference type="RefSeq" id="WP_107865643.1">
    <property type="nucleotide sequence ID" value="NZ_QAON01000007.1"/>
</dbReference>
<reference evidence="6 7" key="1">
    <citation type="submission" date="2018-04" db="EMBL/GenBank/DDBJ databases">
        <title>Genomic Encyclopedia of Archaeal and Bacterial Type Strains, Phase II (KMG-II): from individual species to whole genera.</title>
        <authorList>
            <person name="Goeker M."/>
        </authorList>
    </citation>
    <scope>NUCLEOTIDE SEQUENCE [LARGE SCALE GENOMIC DNA]</scope>
    <source>
        <strain evidence="6 7">DSM 5822</strain>
    </source>
</reference>
<dbReference type="GO" id="GO:0000976">
    <property type="term" value="F:transcription cis-regulatory region binding"/>
    <property type="evidence" value="ECO:0007669"/>
    <property type="project" value="TreeGrafter"/>
</dbReference>
<dbReference type="AlphaFoldDB" id="A0A2T5IZ77"/>
<dbReference type="GO" id="GO:0005829">
    <property type="term" value="C:cytosol"/>
    <property type="evidence" value="ECO:0007669"/>
    <property type="project" value="TreeGrafter"/>
</dbReference>
<feature type="domain" description="OmpR/PhoB-type" evidence="5">
    <location>
        <begin position="129"/>
        <end position="230"/>
    </location>
</feature>
<dbReference type="InterPro" id="IPR036388">
    <property type="entry name" value="WH-like_DNA-bd_sf"/>
</dbReference>
<sequence>MNNAWQILLVEDDDHIRITLRTMLSQQGYLVTAVNNADAAFQVARDSKLDIVLLDLGLPDLDGTQLIPMLKKVNQAALIVISARDKEEQKVKALDAGADDYLTKPFGVSELLARMRSVVRRLSPAHTQDAIYSYQHEDLSINTQLCEAYLREKTVHITPVEWRLLTVLVRETGKIVTHRQLLREVWGPHHEEDGHYLRIYMRQLRRKLERDPTQPRYLLNEPGLGYRLATE</sequence>
<dbReference type="Pfam" id="PF00486">
    <property type="entry name" value="Trans_reg_C"/>
    <property type="match status" value="1"/>
</dbReference>
<dbReference type="InterPro" id="IPR011006">
    <property type="entry name" value="CheY-like_superfamily"/>
</dbReference>
<gene>
    <name evidence="6" type="ORF">C8N29_10743</name>
</gene>
<dbReference type="GO" id="GO:0000156">
    <property type="term" value="F:phosphorelay response regulator activity"/>
    <property type="evidence" value="ECO:0007669"/>
    <property type="project" value="TreeGrafter"/>
</dbReference>
<dbReference type="GO" id="GO:0006355">
    <property type="term" value="P:regulation of DNA-templated transcription"/>
    <property type="evidence" value="ECO:0007669"/>
    <property type="project" value="InterPro"/>
</dbReference>
<evidence type="ECO:0000256" key="3">
    <source>
        <dbReference type="PROSITE-ProRule" id="PRU01091"/>
    </source>
</evidence>
<dbReference type="PROSITE" id="PS51755">
    <property type="entry name" value="OMPR_PHOB"/>
    <property type="match status" value="1"/>
</dbReference>
<comment type="caution">
    <text evidence="6">The sequence shown here is derived from an EMBL/GenBank/DDBJ whole genome shotgun (WGS) entry which is preliminary data.</text>
</comment>
<dbReference type="Pfam" id="PF00072">
    <property type="entry name" value="Response_reg"/>
    <property type="match status" value="1"/>
</dbReference>
<dbReference type="CDD" id="cd00383">
    <property type="entry name" value="trans_reg_C"/>
    <property type="match status" value="1"/>
</dbReference>
<dbReference type="Proteomes" id="UP000244223">
    <property type="component" value="Unassembled WGS sequence"/>
</dbReference>
<keyword evidence="2" id="KW-0597">Phosphoprotein</keyword>
<dbReference type="Gene3D" id="6.10.250.690">
    <property type="match status" value="1"/>
</dbReference>
<evidence type="ECO:0000256" key="1">
    <source>
        <dbReference type="ARBA" id="ARBA00023125"/>
    </source>
</evidence>
<evidence type="ECO:0000256" key="2">
    <source>
        <dbReference type="PROSITE-ProRule" id="PRU00169"/>
    </source>
</evidence>
<dbReference type="SUPFAM" id="SSF52172">
    <property type="entry name" value="CheY-like"/>
    <property type="match status" value="1"/>
</dbReference>
<dbReference type="InterPro" id="IPR001789">
    <property type="entry name" value="Sig_transdc_resp-reg_receiver"/>
</dbReference>
<dbReference type="Gene3D" id="3.40.50.2300">
    <property type="match status" value="1"/>
</dbReference>
<evidence type="ECO:0000313" key="7">
    <source>
        <dbReference type="Proteomes" id="UP000244223"/>
    </source>
</evidence>
<keyword evidence="7" id="KW-1185">Reference proteome</keyword>